<dbReference type="OrthoDB" id="2972077at2"/>
<feature type="transmembrane region" description="Helical" evidence="1">
    <location>
        <begin position="69"/>
        <end position="90"/>
    </location>
</feature>
<dbReference type="EMBL" id="FOGT01000009">
    <property type="protein sequence ID" value="SES14969.1"/>
    <property type="molecule type" value="Genomic_DNA"/>
</dbReference>
<feature type="transmembrane region" description="Helical" evidence="1">
    <location>
        <begin position="110"/>
        <end position="132"/>
    </location>
</feature>
<keyword evidence="1" id="KW-1133">Transmembrane helix</keyword>
<accession>A0A1H9V049</accession>
<reference evidence="3" key="1">
    <citation type="submission" date="2016-10" db="EMBL/GenBank/DDBJ databases">
        <authorList>
            <person name="Varghese N."/>
            <person name="Submissions S."/>
        </authorList>
    </citation>
    <scope>NUCLEOTIDE SEQUENCE [LARGE SCALE GENOMIC DNA]</scope>
    <source>
        <strain evidence="3">S9</strain>
    </source>
</reference>
<name>A0A1H9V049_9BACI</name>
<evidence type="ECO:0000313" key="3">
    <source>
        <dbReference type="Proteomes" id="UP000198571"/>
    </source>
</evidence>
<keyword evidence="3" id="KW-1185">Reference proteome</keyword>
<dbReference type="STRING" id="1601833.SAMN05518684_10938"/>
<protein>
    <recommendedName>
        <fullName evidence="4">Copper resistance protein D</fullName>
    </recommendedName>
</protein>
<gene>
    <name evidence="2" type="ORF">SAMN05518684_10938</name>
</gene>
<feature type="transmembrane region" description="Helical" evidence="1">
    <location>
        <begin position="6"/>
        <end position="25"/>
    </location>
</feature>
<proteinExistence type="predicted"/>
<sequence length="133" mass="15511">MNYFQAGSIVFGIILITVRLTMHVIPEKWNQFELNRVYTEKRPQWVWLGGFISMIITGVTWYKQVTTEVSFSIAFTLIISLTLVKVWQVIFNYNQFRAFAIKALTEDRTIIIKINIFTTVLGVLLIVLGVWVY</sequence>
<evidence type="ECO:0000256" key="1">
    <source>
        <dbReference type="SAM" id="Phobius"/>
    </source>
</evidence>
<feature type="transmembrane region" description="Helical" evidence="1">
    <location>
        <begin position="45"/>
        <end position="63"/>
    </location>
</feature>
<organism evidence="2 3">
    <name type="scientific">Salipaludibacillus aurantiacus</name>
    <dbReference type="NCBI Taxonomy" id="1601833"/>
    <lineage>
        <taxon>Bacteria</taxon>
        <taxon>Bacillati</taxon>
        <taxon>Bacillota</taxon>
        <taxon>Bacilli</taxon>
        <taxon>Bacillales</taxon>
        <taxon>Bacillaceae</taxon>
    </lineage>
</organism>
<dbReference type="AlphaFoldDB" id="A0A1H9V049"/>
<evidence type="ECO:0008006" key="4">
    <source>
        <dbReference type="Google" id="ProtNLM"/>
    </source>
</evidence>
<evidence type="ECO:0000313" key="2">
    <source>
        <dbReference type="EMBL" id="SES14969.1"/>
    </source>
</evidence>
<dbReference type="Proteomes" id="UP000198571">
    <property type="component" value="Unassembled WGS sequence"/>
</dbReference>
<keyword evidence="1" id="KW-0812">Transmembrane</keyword>
<keyword evidence="1" id="KW-0472">Membrane</keyword>